<evidence type="ECO:0000313" key="3">
    <source>
        <dbReference type="Proteomes" id="UP000831151"/>
    </source>
</evidence>
<dbReference type="Proteomes" id="UP000831151">
    <property type="component" value="Chromosome"/>
</dbReference>
<keyword evidence="3" id="KW-1185">Reference proteome</keyword>
<evidence type="ECO:0000259" key="1">
    <source>
        <dbReference type="PROSITE" id="PS50075"/>
    </source>
</evidence>
<dbReference type="EMBL" id="CP096649">
    <property type="protein sequence ID" value="UQK59228.1"/>
    <property type="molecule type" value="Genomic_DNA"/>
</dbReference>
<dbReference type="PROSITE" id="PS50075">
    <property type="entry name" value="CARRIER"/>
    <property type="match status" value="1"/>
</dbReference>
<reference evidence="2" key="1">
    <citation type="submission" date="2022-04" db="EMBL/GenBank/DDBJ databases">
        <title>Complete genome sequences of Ezakiella coagulans and Fenollaria massiliensis.</title>
        <authorList>
            <person name="France M.T."/>
            <person name="Clifford J."/>
            <person name="Narina S."/>
            <person name="Rutt L."/>
            <person name="Ravel J."/>
        </authorList>
    </citation>
    <scope>NUCLEOTIDE SEQUENCE</scope>
    <source>
        <strain evidence="2">C0061C2</strain>
    </source>
</reference>
<dbReference type="InterPro" id="IPR009081">
    <property type="entry name" value="PP-bd_ACP"/>
</dbReference>
<dbReference type="InterPro" id="IPR036736">
    <property type="entry name" value="ACP-like_sf"/>
</dbReference>
<dbReference type="SUPFAM" id="SSF47336">
    <property type="entry name" value="ACP-like"/>
    <property type="match status" value="1"/>
</dbReference>
<protein>
    <submittedName>
        <fullName evidence="2">Phosphopantetheine-binding protein</fullName>
    </submittedName>
</protein>
<name>A0A9E7IUR9_9FIRM</name>
<accession>A0A9E7IUR9</accession>
<evidence type="ECO:0000313" key="2">
    <source>
        <dbReference type="EMBL" id="UQK59228.1"/>
    </source>
</evidence>
<dbReference type="Gene3D" id="1.10.1200.10">
    <property type="entry name" value="ACP-like"/>
    <property type="match status" value="1"/>
</dbReference>
<dbReference type="AlphaFoldDB" id="A0A9E7IUR9"/>
<sequence>MKEKIKEIIEDVTGEAVEDTTEIIEEGILDSFDIVTLVIELNDAFGVKIQVSELLPENFANVLAIEKLIKSLQ</sequence>
<proteinExistence type="predicted"/>
<dbReference type="RefSeq" id="WP_070599521.1">
    <property type="nucleotide sequence ID" value="NZ_CP096649.1"/>
</dbReference>
<organism evidence="2 3">
    <name type="scientific">Fenollaria massiliensis</name>
    <dbReference type="NCBI Taxonomy" id="938288"/>
    <lineage>
        <taxon>Bacteria</taxon>
        <taxon>Bacillati</taxon>
        <taxon>Bacillota</taxon>
        <taxon>Clostridia</taxon>
        <taxon>Eubacteriales</taxon>
        <taxon>Fenollaria</taxon>
    </lineage>
</organism>
<dbReference type="KEGG" id="fms:M1R53_00750"/>
<feature type="domain" description="Carrier" evidence="1">
    <location>
        <begin position="1"/>
        <end position="73"/>
    </location>
</feature>
<gene>
    <name evidence="2" type="ORF">M1R53_00750</name>
</gene>
<dbReference type="Pfam" id="PF00550">
    <property type="entry name" value="PP-binding"/>
    <property type="match status" value="1"/>
</dbReference>